<name>A0A6J6TUN0_9ZZZZ</name>
<sequence>MVIRRSKGDLPRIEEGFGRFGISGPALGDHRGPHRAPEGIAHKWVINGRAGM</sequence>
<evidence type="ECO:0000313" key="1">
    <source>
        <dbReference type="EMBL" id="CAB4751302.1"/>
    </source>
</evidence>
<accession>A0A6J6TUN0</accession>
<reference evidence="1" key="1">
    <citation type="submission" date="2020-05" db="EMBL/GenBank/DDBJ databases">
        <authorList>
            <person name="Chiriac C."/>
            <person name="Salcher M."/>
            <person name="Ghai R."/>
            <person name="Kavagutti S V."/>
        </authorList>
    </citation>
    <scope>NUCLEOTIDE SEQUENCE</scope>
</reference>
<gene>
    <name evidence="1" type="ORF">UFOPK2786_01304</name>
</gene>
<proteinExistence type="predicted"/>
<dbReference type="AlphaFoldDB" id="A0A6J6TUN0"/>
<protein>
    <submittedName>
        <fullName evidence="1">Unannotated protein</fullName>
    </submittedName>
</protein>
<dbReference type="EMBL" id="CAEZYW010000216">
    <property type="protein sequence ID" value="CAB4751302.1"/>
    <property type="molecule type" value="Genomic_DNA"/>
</dbReference>
<organism evidence="1">
    <name type="scientific">freshwater metagenome</name>
    <dbReference type="NCBI Taxonomy" id="449393"/>
    <lineage>
        <taxon>unclassified sequences</taxon>
        <taxon>metagenomes</taxon>
        <taxon>ecological metagenomes</taxon>
    </lineage>
</organism>